<evidence type="ECO:0000313" key="2">
    <source>
        <dbReference type="EMBL" id="PIR91114.1"/>
    </source>
</evidence>
<comment type="caution">
    <text evidence="2">The sequence shown here is derived from an EMBL/GenBank/DDBJ whole genome shotgun (WGS) entry which is preliminary data.</text>
</comment>
<name>A0A2H0UW72_9BACT</name>
<gene>
    <name evidence="2" type="ORF">COU02_01120</name>
</gene>
<dbReference type="Proteomes" id="UP000230882">
    <property type="component" value="Unassembled WGS sequence"/>
</dbReference>
<sequence>MKYLSILMPPSKEAVRVFAEKKNLIDYLPEVYQHPQEDFLIASDAPPVFVVSDGVTLNFMKLIENNAKNYPNPSPAGDVSRIFCETVVKRVKEKYETFGERDVADVFRYANKEVRDYNEKVGKNDVSGNPTGYYSATGSFAIIKDDKAYWASICDSFIAHFDEKMNLKFMSSGLCKPYAVINGEERMADYLESGVLDLDKGDCIFVFTDGFEYYVKKAEFLVFFKEWNEDLKKRITGFSKEMNLEDPEKYGHERSLIAVLF</sequence>
<evidence type="ECO:0000259" key="1">
    <source>
        <dbReference type="Pfam" id="PF13672"/>
    </source>
</evidence>
<dbReference type="Gene3D" id="3.60.40.10">
    <property type="entry name" value="PPM-type phosphatase domain"/>
    <property type="match status" value="1"/>
</dbReference>
<evidence type="ECO:0000313" key="3">
    <source>
        <dbReference type="Proteomes" id="UP000230882"/>
    </source>
</evidence>
<dbReference type="Pfam" id="PF13672">
    <property type="entry name" value="PP2C_2"/>
    <property type="match status" value="1"/>
</dbReference>
<feature type="domain" description="PPM-type phosphatase" evidence="1">
    <location>
        <begin position="74"/>
        <end position="234"/>
    </location>
</feature>
<protein>
    <recommendedName>
        <fullName evidence="1">PPM-type phosphatase domain-containing protein</fullName>
    </recommendedName>
</protein>
<dbReference type="InterPro" id="IPR001932">
    <property type="entry name" value="PPM-type_phosphatase-like_dom"/>
</dbReference>
<dbReference type="SUPFAM" id="SSF81606">
    <property type="entry name" value="PP2C-like"/>
    <property type="match status" value="1"/>
</dbReference>
<dbReference type="AlphaFoldDB" id="A0A2H0UW72"/>
<dbReference type="EMBL" id="PFAU01000028">
    <property type="protein sequence ID" value="PIR91114.1"/>
    <property type="molecule type" value="Genomic_DNA"/>
</dbReference>
<accession>A0A2H0UW72</accession>
<organism evidence="2 3">
    <name type="scientific">bacterium (Candidatus Gribaldobacteria) CG10_big_fil_rev_8_21_14_0_10_37_46</name>
    <dbReference type="NCBI Taxonomy" id="2014276"/>
    <lineage>
        <taxon>Bacteria</taxon>
        <taxon>Candidatus Gribaldobacteria</taxon>
    </lineage>
</organism>
<reference evidence="3" key="1">
    <citation type="submission" date="2017-09" db="EMBL/GenBank/DDBJ databases">
        <title>Depth-based differentiation of microbial function through sediment-hosted aquifers and enrichment of novel symbionts in the deep terrestrial subsurface.</title>
        <authorList>
            <person name="Probst A.J."/>
            <person name="Ladd B."/>
            <person name="Jarett J.K."/>
            <person name="Geller-Mcgrath D.E."/>
            <person name="Sieber C.M.K."/>
            <person name="Emerson J.B."/>
            <person name="Anantharaman K."/>
            <person name="Thomas B.C."/>
            <person name="Malmstrom R."/>
            <person name="Stieglmeier M."/>
            <person name="Klingl A."/>
            <person name="Woyke T."/>
            <person name="Ryan C.M."/>
            <person name="Banfield J.F."/>
        </authorList>
    </citation>
    <scope>NUCLEOTIDE SEQUENCE [LARGE SCALE GENOMIC DNA]</scope>
</reference>
<proteinExistence type="predicted"/>
<dbReference type="InterPro" id="IPR036457">
    <property type="entry name" value="PPM-type-like_dom_sf"/>
</dbReference>